<accession>A0A8D8R1E8</accession>
<dbReference type="SUPFAM" id="SSF57440">
    <property type="entry name" value="Kringle-like"/>
    <property type="match status" value="2"/>
</dbReference>
<name>A0A8D8R1E8_9HEMI</name>
<comment type="caution">
    <text evidence="3">Lacks conserved residue(s) required for the propagation of feature annotation.</text>
</comment>
<dbReference type="InterPro" id="IPR018056">
    <property type="entry name" value="Kringle_CS"/>
</dbReference>
<organism evidence="5">
    <name type="scientific">Cacopsylla melanoneura</name>
    <dbReference type="NCBI Taxonomy" id="428564"/>
    <lineage>
        <taxon>Eukaryota</taxon>
        <taxon>Metazoa</taxon>
        <taxon>Ecdysozoa</taxon>
        <taxon>Arthropoda</taxon>
        <taxon>Hexapoda</taxon>
        <taxon>Insecta</taxon>
        <taxon>Pterygota</taxon>
        <taxon>Neoptera</taxon>
        <taxon>Paraneoptera</taxon>
        <taxon>Hemiptera</taxon>
        <taxon>Sternorrhyncha</taxon>
        <taxon>Psylloidea</taxon>
        <taxon>Psyllidae</taxon>
        <taxon>Psyllinae</taxon>
        <taxon>Cacopsylla</taxon>
    </lineage>
</organism>
<proteinExistence type="predicted"/>
<dbReference type="Gene3D" id="2.40.20.10">
    <property type="entry name" value="Plasminogen Kringle 4"/>
    <property type="match status" value="2"/>
</dbReference>
<dbReference type="EMBL" id="HBUF01113528">
    <property type="protein sequence ID" value="CAG6640722.1"/>
    <property type="molecule type" value="Transcribed_RNA"/>
</dbReference>
<evidence type="ECO:0000259" key="4">
    <source>
        <dbReference type="PROSITE" id="PS50070"/>
    </source>
</evidence>
<evidence type="ECO:0000256" key="2">
    <source>
        <dbReference type="ARBA" id="ARBA00023157"/>
    </source>
</evidence>
<evidence type="ECO:0000256" key="3">
    <source>
        <dbReference type="PROSITE-ProRule" id="PRU00121"/>
    </source>
</evidence>
<dbReference type="EMBL" id="HBUF01606261">
    <property type="protein sequence ID" value="CAG6777630.1"/>
    <property type="molecule type" value="Transcribed_RNA"/>
</dbReference>
<dbReference type="PANTHER" id="PTHR24261">
    <property type="entry name" value="PLASMINOGEN-RELATED"/>
    <property type="match status" value="1"/>
</dbReference>
<reference evidence="5" key="1">
    <citation type="submission" date="2021-05" db="EMBL/GenBank/DDBJ databases">
        <authorList>
            <person name="Alioto T."/>
            <person name="Alioto T."/>
            <person name="Gomez Garrido J."/>
        </authorList>
    </citation>
    <scope>NUCLEOTIDE SEQUENCE</scope>
</reference>
<dbReference type="InterPro" id="IPR038178">
    <property type="entry name" value="Kringle_sf"/>
</dbReference>
<feature type="domain" description="Kringle" evidence="4">
    <location>
        <begin position="1"/>
        <end position="35"/>
    </location>
</feature>
<dbReference type="InterPro" id="IPR013806">
    <property type="entry name" value="Kringle-like"/>
</dbReference>
<feature type="domain" description="Kringle" evidence="4">
    <location>
        <begin position="42"/>
        <end position="143"/>
    </location>
</feature>
<dbReference type="PROSITE" id="PS00021">
    <property type="entry name" value="KRINGLE_1"/>
    <property type="match status" value="1"/>
</dbReference>
<dbReference type="InterPro" id="IPR050759">
    <property type="entry name" value="Serine_protease_kringle"/>
</dbReference>
<evidence type="ECO:0000313" key="5">
    <source>
        <dbReference type="EMBL" id="CAG6640722.1"/>
    </source>
</evidence>
<dbReference type="AlphaFoldDB" id="A0A8D8R1E8"/>
<dbReference type="PRINTS" id="PR00018">
    <property type="entry name" value="KRINGLE"/>
</dbReference>
<sequence length="235" mass="26769">MARNYCRNPNHQYAMPWCYTLDPNVIDEPCDVPLCSYEDCRITGPGMEYSGSLNRTSSDRPCIFWSEKAILNYEITQNVTLQPSDEHKRKLPDYRFPDGSRKLAGNRCRNPNGDPSGPWCLVERDSMALKTSYDMEYCNVPFCDTPECPTYTTDTVDSPSIHTHYSSTFLREDDSTILFGIKLWNPVQWGSAKLRLALSMVPLALSGKMLRKMNVGLEIVIAWNGSELTLMNEEV</sequence>
<evidence type="ECO:0000256" key="1">
    <source>
        <dbReference type="ARBA" id="ARBA00022572"/>
    </source>
</evidence>
<dbReference type="PROSITE" id="PS50070">
    <property type="entry name" value="KRINGLE_2"/>
    <property type="match status" value="2"/>
</dbReference>
<dbReference type="Pfam" id="PF00051">
    <property type="entry name" value="Kringle"/>
    <property type="match status" value="1"/>
</dbReference>
<dbReference type="SMART" id="SM00130">
    <property type="entry name" value="KR"/>
    <property type="match status" value="1"/>
</dbReference>
<dbReference type="PANTHER" id="PTHR24261:SF7">
    <property type="entry name" value="KRINGLE DOMAIN-CONTAINING PROTEIN"/>
    <property type="match status" value="1"/>
</dbReference>
<protein>
    <submittedName>
        <fullName evidence="5">Hepatocyte growth factor</fullName>
    </submittedName>
</protein>
<keyword evidence="1 3" id="KW-0420">Kringle</keyword>
<dbReference type="InterPro" id="IPR000001">
    <property type="entry name" value="Kringle"/>
</dbReference>
<keyword evidence="2" id="KW-1015">Disulfide bond</keyword>